<evidence type="ECO:0000313" key="1">
    <source>
        <dbReference type="EMBL" id="CAH0519557.1"/>
    </source>
</evidence>
<dbReference type="Proteomes" id="UP001158986">
    <property type="component" value="Unassembled WGS sequence"/>
</dbReference>
<gene>
    <name evidence="1" type="ORF">PBS001_LOCUS6083</name>
</gene>
<protein>
    <submittedName>
        <fullName evidence="1">Uncharacterized protein</fullName>
    </submittedName>
</protein>
<reference evidence="1 2" key="1">
    <citation type="submission" date="2021-11" db="EMBL/GenBank/DDBJ databases">
        <authorList>
            <person name="Islam A."/>
            <person name="Islam S."/>
            <person name="Flora M.S."/>
            <person name="Rahman M."/>
            <person name="Ziaur R.M."/>
            <person name="Epstein J.H."/>
            <person name="Hassan M."/>
            <person name="Klassen M."/>
            <person name="Woodard K."/>
            <person name="Webb A."/>
            <person name="Webby R.J."/>
            <person name="El Zowalaty M.E."/>
        </authorList>
    </citation>
    <scope>NUCLEOTIDE SEQUENCE [LARGE SCALE GENOMIC DNA]</scope>
    <source>
        <strain evidence="1">Pbs1</strain>
    </source>
</reference>
<accession>A0ABN8D2B2</accession>
<sequence length="82" mass="9406">MLAHWLFPVPTILDVMSELIDLSNVSRLVNLLHFLASLFPTSPQKSVADVTYSIKHKHHINQAISSRQHFTEYKMVYICGLL</sequence>
<proteinExistence type="predicted"/>
<comment type="caution">
    <text evidence="1">The sequence shown here is derived from an EMBL/GenBank/DDBJ whole genome shotgun (WGS) entry which is preliminary data.</text>
</comment>
<evidence type="ECO:0000313" key="2">
    <source>
        <dbReference type="Proteomes" id="UP001158986"/>
    </source>
</evidence>
<dbReference type="EMBL" id="CAKLCB010000303">
    <property type="protein sequence ID" value="CAH0519557.1"/>
    <property type="molecule type" value="Genomic_DNA"/>
</dbReference>
<keyword evidence="2" id="KW-1185">Reference proteome</keyword>
<organism evidence="1 2">
    <name type="scientific">Peronospora belbahrii</name>
    <dbReference type="NCBI Taxonomy" id="622444"/>
    <lineage>
        <taxon>Eukaryota</taxon>
        <taxon>Sar</taxon>
        <taxon>Stramenopiles</taxon>
        <taxon>Oomycota</taxon>
        <taxon>Peronosporomycetes</taxon>
        <taxon>Peronosporales</taxon>
        <taxon>Peronosporaceae</taxon>
        <taxon>Peronospora</taxon>
    </lineage>
</organism>
<name>A0ABN8D2B2_9STRA</name>